<dbReference type="EMBL" id="SUMC01000059">
    <property type="protein sequence ID" value="TKA03005.1"/>
    <property type="molecule type" value="Genomic_DNA"/>
</dbReference>
<dbReference type="Pfam" id="PF04149">
    <property type="entry name" value="DUF397"/>
    <property type="match status" value="1"/>
</dbReference>
<dbReference type="RefSeq" id="WP_136728704.1">
    <property type="nucleotide sequence ID" value="NZ_SUMC01000059.1"/>
</dbReference>
<dbReference type="AlphaFoldDB" id="A0A4U0SRI8"/>
<keyword evidence="3" id="KW-1185">Reference proteome</keyword>
<accession>A0A4U0SRI8</accession>
<comment type="caution">
    <text evidence="2">The sequence shown here is derived from an EMBL/GenBank/DDBJ whole genome shotgun (WGS) entry which is preliminary data.</text>
</comment>
<dbReference type="OrthoDB" id="3402668at2"/>
<evidence type="ECO:0000313" key="3">
    <source>
        <dbReference type="Proteomes" id="UP000305778"/>
    </source>
</evidence>
<name>A0A4U0SRI8_9ACTN</name>
<protein>
    <submittedName>
        <fullName evidence="2">DUF397 domain-containing protein</fullName>
    </submittedName>
</protein>
<dbReference type="Proteomes" id="UP000305778">
    <property type="component" value="Unassembled WGS sequence"/>
</dbReference>
<sequence>MSELAWRKSSFSGDDASRDCVEVAVARDGQIHFRESDTPDVVAVTTPARWGAFVKGVKAGEFDERLTS</sequence>
<proteinExistence type="predicted"/>
<feature type="domain" description="DUF397" evidence="1">
    <location>
        <begin position="4"/>
        <end position="58"/>
    </location>
</feature>
<organism evidence="2 3">
    <name type="scientific">Actinacidiphila oryziradicis</name>
    <dbReference type="NCBI Taxonomy" id="2571141"/>
    <lineage>
        <taxon>Bacteria</taxon>
        <taxon>Bacillati</taxon>
        <taxon>Actinomycetota</taxon>
        <taxon>Actinomycetes</taxon>
        <taxon>Kitasatosporales</taxon>
        <taxon>Streptomycetaceae</taxon>
        <taxon>Actinacidiphila</taxon>
    </lineage>
</organism>
<reference evidence="2 3" key="1">
    <citation type="submission" date="2019-04" db="EMBL/GenBank/DDBJ databases">
        <title>Streptomyces oryziradicis sp. nov., a novel actinomycete isolated from rhizosphere soil of rice (Oryza sativa L.).</title>
        <authorList>
            <person name="Li C."/>
        </authorList>
    </citation>
    <scope>NUCLEOTIDE SEQUENCE [LARGE SCALE GENOMIC DNA]</scope>
    <source>
        <strain evidence="2 3">NEAU-C40</strain>
    </source>
</reference>
<evidence type="ECO:0000259" key="1">
    <source>
        <dbReference type="Pfam" id="PF04149"/>
    </source>
</evidence>
<dbReference type="InterPro" id="IPR007278">
    <property type="entry name" value="DUF397"/>
</dbReference>
<gene>
    <name evidence="2" type="ORF">FCI23_37835</name>
</gene>
<evidence type="ECO:0000313" key="2">
    <source>
        <dbReference type="EMBL" id="TKA03005.1"/>
    </source>
</evidence>